<evidence type="ECO:0000313" key="1">
    <source>
        <dbReference type="EMBL" id="MFC4594597.1"/>
    </source>
</evidence>
<name>A0ABV9EZ16_9SPHN</name>
<reference evidence="2" key="1">
    <citation type="journal article" date="2019" name="Int. J. Syst. Evol. Microbiol.">
        <title>The Global Catalogue of Microorganisms (GCM) 10K type strain sequencing project: providing services to taxonomists for standard genome sequencing and annotation.</title>
        <authorList>
            <consortium name="The Broad Institute Genomics Platform"/>
            <consortium name="The Broad Institute Genome Sequencing Center for Infectious Disease"/>
            <person name="Wu L."/>
            <person name="Ma J."/>
        </authorList>
    </citation>
    <scope>NUCLEOTIDE SEQUENCE [LARGE SCALE GENOMIC DNA]</scope>
    <source>
        <strain evidence="2">NBRC 103632</strain>
    </source>
</reference>
<accession>A0ABV9EZ16</accession>
<proteinExistence type="predicted"/>
<protein>
    <recommendedName>
        <fullName evidence="3">XRE family transcriptional regulator</fullName>
    </recommendedName>
</protein>
<dbReference type="Proteomes" id="UP001595957">
    <property type="component" value="Unassembled WGS sequence"/>
</dbReference>
<dbReference type="EMBL" id="JBHSFZ010000021">
    <property type="protein sequence ID" value="MFC4594597.1"/>
    <property type="molecule type" value="Genomic_DNA"/>
</dbReference>
<evidence type="ECO:0000313" key="2">
    <source>
        <dbReference type="Proteomes" id="UP001595957"/>
    </source>
</evidence>
<gene>
    <name evidence="1" type="ORF">ACFO3E_10425</name>
</gene>
<evidence type="ECO:0008006" key="3">
    <source>
        <dbReference type="Google" id="ProtNLM"/>
    </source>
</evidence>
<comment type="caution">
    <text evidence="1">The sequence shown here is derived from an EMBL/GenBank/DDBJ whole genome shotgun (WGS) entry which is preliminary data.</text>
</comment>
<keyword evidence="2" id="KW-1185">Reference proteome</keyword>
<sequence length="56" mass="6278">MLKLEKVRETVAAELEARGIGDAPFYEQIREGRRDDGPFMIGALAMAKRRESDEGP</sequence>
<organism evidence="1 2">
    <name type="scientific">Sphingobium tyrosinilyticum</name>
    <dbReference type="NCBI Taxonomy" id="2715436"/>
    <lineage>
        <taxon>Bacteria</taxon>
        <taxon>Pseudomonadati</taxon>
        <taxon>Pseudomonadota</taxon>
        <taxon>Alphaproteobacteria</taxon>
        <taxon>Sphingomonadales</taxon>
        <taxon>Sphingomonadaceae</taxon>
        <taxon>Sphingobium</taxon>
    </lineage>
</organism>
<dbReference type="RefSeq" id="WP_197486421.1">
    <property type="nucleotide sequence ID" value="NZ_JBHSFZ010000021.1"/>
</dbReference>